<organism evidence="2 3">
    <name type="scientific">Ramazzottius varieornatus</name>
    <name type="common">Water bear</name>
    <name type="synonym">Tardigrade</name>
    <dbReference type="NCBI Taxonomy" id="947166"/>
    <lineage>
        <taxon>Eukaryota</taxon>
        <taxon>Metazoa</taxon>
        <taxon>Ecdysozoa</taxon>
        <taxon>Tardigrada</taxon>
        <taxon>Eutardigrada</taxon>
        <taxon>Parachela</taxon>
        <taxon>Hypsibioidea</taxon>
        <taxon>Ramazzottiidae</taxon>
        <taxon>Ramazzottius</taxon>
    </lineage>
</organism>
<feature type="signal peptide" evidence="1">
    <location>
        <begin position="1"/>
        <end position="21"/>
    </location>
</feature>
<evidence type="ECO:0000256" key="1">
    <source>
        <dbReference type="SAM" id="SignalP"/>
    </source>
</evidence>
<proteinExistence type="predicted"/>
<dbReference type="Proteomes" id="UP000186922">
    <property type="component" value="Unassembled WGS sequence"/>
</dbReference>
<comment type="caution">
    <text evidence="2">The sequence shown here is derived from an EMBL/GenBank/DDBJ whole genome shotgun (WGS) entry which is preliminary data.</text>
</comment>
<dbReference type="OrthoDB" id="10027582at2759"/>
<keyword evidence="1" id="KW-0732">Signal</keyword>
<dbReference type="EMBL" id="BDGG01000001">
    <property type="protein sequence ID" value="GAU88371.1"/>
    <property type="molecule type" value="Genomic_DNA"/>
</dbReference>
<name>A0A1D1UFZ3_RAMVA</name>
<gene>
    <name evidence="2" type="primary">RvY_01081-1</name>
    <name evidence="2" type="synonym">RvY_01081.1</name>
    <name evidence="2" type="ORF">RvY_01081</name>
</gene>
<keyword evidence="3" id="KW-1185">Reference proteome</keyword>
<sequence>MDILLSLTFLIVAVIFSEVVAIPGLIDLGQSLSDTAKYPKVQGYFRIEANIIRLENPRGTTKNWFPCDLIPGSCDPKITAAIDYQTPNNDAGKDSVPYSRYALIFEGKGSSVDINKILSKDVCGHSTRKVNVRIRAMDNDVLSDDTIDRWSCFIFTTDPPAADEQSAKWSEEKVCSGHNGSHKIIWKYRWFFIPQDQCRETAGSSGVIRRLIPFIGK</sequence>
<dbReference type="AlphaFoldDB" id="A0A1D1UFZ3"/>
<accession>A0A1D1UFZ3</accession>
<protein>
    <submittedName>
        <fullName evidence="2">Uncharacterized protein</fullName>
    </submittedName>
</protein>
<evidence type="ECO:0000313" key="3">
    <source>
        <dbReference type="Proteomes" id="UP000186922"/>
    </source>
</evidence>
<feature type="chain" id="PRO_5008897200" evidence="1">
    <location>
        <begin position="22"/>
        <end position="217"/>
    </location>
</feature>
<evidence type="ECO:0000313" key="2">
    <source>
        <dbReference type="EMBL" id="GAU88371.1"/>
    </source>
</evidence>
<reference evidence="2 3" key="1">
    <citation type="journal article" date="2016" name="Nat. Commun.">
        <title>Extremotolerant tardigrade genome and improved radiotolerance of human cultured cells by tardigrade-unique protein.</title>
        <authorList>
            <person name="Hashimoto T."/>
            <person name="Horikawa D.D."/>
            <person name="Saito Y."/>
            <person name="Kuwahara H."/>
            <person name="Kozuka-Hata H."/>
            <person name="Shin-I T."/>
            <person name="Minakuchi Y."/>
            <person name="Ohishi K."/>
            <person name="Motoyama A."/>
            <person name="Aizu T."/>
            <person name="Enomoto A."/>
            <person name="Kondo K."/>
            <person name="Tanaka S."/>
            <person name="Hara Y."/>
            <person name="Koshikawa S."/>
            <person name="Sagara H."/>
            <person name="Miura T."/>
            <person name="Yokobori S."/>
            <person name="Miyagawa K."/>
            <person name="Suzuki Y."/>
            <person name="Kubo T."/>
            <person name="Oyama M."/>
            <person name="Kohara Y."/>
            <person name="Fujiyama A."/>
            <person name="Arakawa K."/>
            <person name="Katayama T."/>
            <person name="Toyoda A."/>
            <person name="Kunieda T."/>
        </authorList>
    </citation>
    <scope>NUCLEOTIDE SEQUENCE [LARGE SCALE GENOMIC DNA]</scope>
    <source>
        <strain evidence="2 3">YOKOZUNA-1</strain>
    </source>
</reference>